<dbReference type="EMBL" id="JAINUG010000050">
    <property type="protein sequence ID" value="KAJ8405022.1"/>
    <property type="molecule type" value="Genomic_DNA"/>
</dbReference>
<accession>A0AAD7SMZ3</accession>
<proteinExistence type="predicted"/>
<name>A0AAD7SMZ3_9TELE</name>
<protein>
    <submittedName>
        <fullName evidence="1">Uncharacterized protein</fullName>
    </submittedName>
</protein>
<gene>
    <name evidence="1" type="ORF">AAFF_G00329430</name>
</gene>
<dbReference type="Proteomes" id="UP001221898">
    <property type="component" value="Unassembled WGS sequence"/>
</dbReference>
<evidence type="ECO:0000313" key="1">
    <source>
        <dbReference type="EMBL" id="KAJ8405022.1"/>
    </source>
</evidence>
<organism evidence="1 2">
    <name type="scientific">Aldrovandia affinis</name>
    <dbReference type="NCBI Taxonomy" id="143900"/>
    <lineage>
        <taxon>Eukaryota</taxon>
        <taxon>Metazoa</taxon>
        <taxon>Chordata</taxon>
        <taxon>Craniata</taxon>
        <taxon>Vertebrata</taxon>
        <taxon>Euteleostomi</taxon>
        <taxon>Actinopterygii</taxon>
        <taxon>Neopterygii</taxon>
        <taxon>Teleostei</taxon>
        <taxon>Notacanthiformes</taxon>
        <taxon>Halosauridae</taxon>
        <taxon>Aldrovandia</taxon>
    </lineage>
</organism>
<evidence type="ECO:0000313" key="2">
    <source>
        <dbReference type="Proteomes" id="UP001221898"/>
    </source>
</evidence>
<keyword evidence="2" id="KW-1185">Reference proteome</keyword>
<reference evidence="1" key="1">
    <citation type="journal article" date="2023" name="Science">
        <title>Genome structures resolve the early diversification of teleost fishes.</title>
        <authorList>
            <person name="Parey E."/>
            <person name="Louis A."/>
            <person name="Montfort J."/>
            <person name="Bouchez O."/>
            <person name="Roques C."/>
            <person name="Iampietro C."/>
            <person name="Lluch J."/>
            <person name="Castinel A."/>
            <person name="Donnadieu C."/>
            <person name="Desvignes T."/>
            <person name="Floi Bucao C."/>
            <person name="Jouanno E."/>
            <person name="Wen M."/>
            <person name="Mejri S."/>
            <person name="Dirks R."/>
            <person name="Jansen H."/>
            <person name="Henkel C."/>
            <person name="Chen W.J."/>
            <person name="Zahm M."/>
            <person name="Cabau C."/>
            <person name="Klopp C."/>
            <person name="Thompson A.W."/>
            <person name="Robinson-Rechavi M."/>
            <person name="Braasch I."/>
            <person name="Lecointre G."/>
            <person name="Bobe J."/>
            <person name="Postlethwait J.H."/>
            <person name="Berthelot C."/>
            <person name="Roest Crollius H."/>
            <person name="Guiguen Y."/>
        </authorList>
    </citation>
    <scope>NUCLEOTIDE SEQUENCE</scope>
    <source>
        <strain evidence="1">NC1722</strain>
    </source>
</reference>
<comment type="caution">
    <text evidence="1">The sequence shown here is derived from an EMBL/GenBank/DDBJ whole genome shotgun (WGS) entry which is preliminary data.</text>
</comment>
<dbReference type="AlphaFoldDB" id="A0AAD7SMZ3"/>
<sequence length="86" mass="9954">MLAWTEYVPRFHKVTPRGSVPAVCRVQSRGRAFWVTFKCLSSSIQSSSYTNIHATRQQERLRHGGQVMNIRKLLNKIEKLHFPPTS</sequence>